<dbReference type="GO" id="GO:0016491">
    <property type="term" value="F:oxidoreductase activity"/>
    <property type="evidence" value="ECO:0007669"/>
    <property type="project" value="UniProtKB-KW"/>
</dbReference>
<dbReference type="RefSeq" id="WP_198884000.1">
    <property type="nucleotide sequence ID" value="NZ_JAEKJA010000023.1"/>
</dbReference>
<dbReference type="Pfam" id="PF02615">
    <property type="entry name" value="Ldh_2"/>
    <property type="match status" value="1"/>
</dbReference>
<dbReference type="InterPro" id="IPR036111">
    <property type="entry name" value="Mal/L-sulfo/L-lacto_DH-like_sf"/>
</dbReference>
<dbReference type="Gene3D" id="3.30.1370.60">
    <property type="entry name" value="Hypothetical oxidoreductase yiak, domain 2"/>
    <property type="match status" value="1"/>
</dbReference>
<evidence type="ECO:0000313" key="4">
    <source>
        <dbReference type="Proteomes" id="UP000609531"/>
    </source>
</evidence>
<evidence type="ECO:0000256" key="1">
    <source>
        <dbReference type="ARBA" id="ARBA00006056"/>
    </source>
</evidence>
<gene>
    <name evidence="3" type="ORF">JCR33_20525</name>
</gene>
<keyword evidence="2" id="KW-0560">Oxidoreductase</keyword>
<keyword evidence="4" id="KW-1185">Reference proteome</keyword>
<dbReference type="InterPro" id="IPR043144">
    <property type="entry name" value="Mal/L-sulf/L-lact_DH-like_ah"/>
</dbReference>
<name>A0A934IKD0_9HYPH</name>
<reference evidence="3" key="1">
    <citation type="submission" date="2020-12" db="EMBL/GenBank/DDBJ databases">
        <title>Bacterial taxonomy.</title>
        <authorList>
            <person name="Pan X."/>
        </authorList>
    </citation>
    <scope>NUCLEOTIDE SEQUENCE</scope>
    <source>
        <strain evidence="3">B2012</strain>
    </source>
</reference>
<comment type="similarity">
    <text evidence="1">Belongs to the LDH2/MDH2 oxidoreductase family.</text>
</comment>
<dbReference type="EMBL" id="JAEKJA010000023">
    <property type="protein sequence ID" value="MBJ3778098.1"/>
    <property type="molecule type" value="Genomic_DNA"/>
</dbReference>
<dbReference type="InterPro" id="IPR003767">
    <property type="entry name" value="Malate/L-lactate_DH-like"/>
</dbReference>
<protein>
    <submittedName>
        <fullName evidence="3">Ldh family oxidoreductase</fullName>
    </submittedName>
</protein>
<dbReference type="InterPro" id="IPR043143">
    <property type="entry name" value="Mal/L-sulf/L-lact_DH-like_NADP"/>
</dbReference>
<proteinExistence type="inferred from homology"/>
<comment type="caution">
    <text evidence="3">The sequence shown here is derived from an EMBL/GenBank/DDBJ whole genome shotgun (WGS) entry which is preliminary data.</text>
</comment>
<dbReference type="Gene3D" id="1.10.1530.10">
    <property type="match status" value="1"/>
</dbReference>
<organism evidence="3 4">
    <name type="scientific">Acuticoccus mangrovi</name>
    <dbReference type="NCBI Taxonomy" id="2796142"/>
    <lineage>
        <taxon>Bacteria</taxon>
        <taxon>Pseudomonadati</taxon>
        <taxon>Pseudomonadota</taxon>
        <taxon>Alphaproteobacteria</taxon>
        <taxon>Hyphomicrobiales</taxon>
        <taxon>Amorphaceae</taxon>
        <taxon>Acuticoccus</taxon>
    </lineage>
</organism>
<sequence>MQISIAEAEALLRRAFMKLGYAESDLDSPVAHLIDCELRGLEYAGFSRILSISERLKRDGFSTRPITTTRESPVSAHLDGADNIGYIVGQRATDIAIEKALESGISIVGASDTWYTGMLSFFAEQATARDLVVLIFSNAAPWVAPYGGTEGKFGTNPVCFGFPSAEEPVIWDIGTSEIIHAQVVLARRLGRELPVGVAFDEAGKPTVDPVSALSGAFVAWGGHKGSGLAIAVQLFGILAGSAVIPDDLGKFGMVVICVRPDLLGDTETFKQGVAEYAREVRSTRPVEGGSAVRMPFDRSRQDREARRQGGVLEVPEVLVDAVRALADG</sequence>
<dbReference type="PANTHER" id="PTHR11091:SF0">
    <property type="entry name" value="MALATE DEHYDROGENASE"/>
    <property type="match status" value="1"/>
</dbReference>
<dbReference type="Proteomes" id="UP000609531">
    <property type="component" value="Unassembled WGS sequence"/>
</dbReference>
<accession>A0A934IKD0</accession>
<evidence type="ECO:0000313" key="3">
    <source>
        <dbReference type="EMBL" id="MBJ3778098.1"/>
    </source>
</evidence>
<dbReference type="SUPFAM" id="SSF89733">
    <property type="entry name" value="L-sulfolactate dehydrogenase-like"/>
    <property type="match status" value="1"/>
</dbReference>
<dbReference type="PANTHER" id="PTHR11091">
    <property type="entry name" value="OXIDOREDUCTASE-RELATED"/>
    <property type="match status" value="1"/>
</dbReference>
<dbReference type="AlphaFoldDB" id="A0A934IKD0"/>
<evidence type="ECO:0000256" key="2">
    <source>
        <dbReference type="ARBA" id="ARBA00023002"/>
    </source>
</evidence>